<dbReference type="EMBL" id="QXXA01000033">
    <property type="protein sequence ID" value="NBI08366.1"/>
    <property type="molecule type" value="Genomic_DNA"/>
</dbReference>
<dbReference type="Proteomes" id="UP000467132">
    <property type="component" value="Unassembled WGS sequence"/>
</dbReference>
<feature type="non-terminal residue" evidence="1">
    <location>
        <position position="1"/>
    </location>
</feature>
<dbReference type="OrthoDB" id="1957869at2"/>
<protein>
    <recommendedName>
        <fullName evidence="3">Fibronectin type-III domain-containing protein</fullName>
    </recommendedName>
</protein>
<dbReference type="AlphaFoldDB" id="A0A845R3V1"/>
<accession>A0A845R3V1</accession>
<keyword evidence="2" id="KW-1185">Reference proteome</keyword>
<gene>
    <name evidence="1" type="ORF">D3Z33_16050</name>
</gene>
<organism evidence="1 2">
    <name type="scientific">Senegalia massiliensis</name>
    <dbReference type="NCBI Taxonomy" id="1720316"/>
    <lineage>
        <taxon>Bacteria</taxon>
        <taxon>Bacillati</taxon>
        <taxon>Bacillota</taxon>
        <taxon>Clostridia</taxon>
        <taxon>Eubacteriales</taxon>
        <taxon>Clostridiaceae</taxon>
        <taxon>Senegalia</taxon>
    </lineage>
</organism>
<sequence>LYRPRQVYSSASKSYNIKINGTTVKSGSTTIGGSGTKTIASGTTKVYHNSNGTKKNVAISFYQEVSITWSGVATGNASKSGTMDLTTIPRYAKITSFSISNITGIQFKFNYSVDRSIDLVQYSLNGGSWKSQPSGNLITGLNPGTTYTLRIRVRSSTSGLYTYSNTLTVVTVVLSSISSSVKFNLESNLGVTISRKNSNIVHDIYLEAYYDGAWRDVVKNRLTNISTSATIIPTLGAVELLQNKHPNTKNVTIRVRIVCRWGENGTIQGMVYKSGAATIVNANPSISGITYKDTDTDVQAILNNNQLILRNKSNLQVTAGKATSQKGATLKQYKISIGGNEYSVNTSGTSEIEKTINVGAVNQSSNQTVVLTVIDSRGNKATKSFTVQILNYEEPQFLQVSADRLNNYEESSYANIEARRAVVKPSTIDVNEIYLRYRIKENSIGTYGDYVNIASESGYVSGIWQNLTVNQYMADYPNDKSYTIEVGIKDKFSDWDTILVNLREGIALLSFFKDKIKTGVPFENLAIGKSHEGKATLEVGGHAIIEGALSLGDGFAGNTLALRGLGTGSSNINYISFFEDNGSNRQAYLGFGSANHSAFQIANETGGGISLLGDVSTNGDFTSGNTVVHRGFVPNDWSSIKLSGIWTCSNGSYTNVPSGSSKYGILLTLSRYSGASNYVSYFYTDSYGRIFTCMKWNGVMSEWKMLG</sequence>
<dbReference type="Pfam" id="PF05895">
    <property type="entry name" value="DUF859"/>
    <property type="match status" value="1"/>
</dbReference>
<comment type="caution">
    <text evidence="1">The sequence shown here is derived from an EMBL/GenBank/DDBJ whole genome shotgun (WGS) entry which is preliminary data.</text>
</comment>
<evidence type="ECO:0008006" key="3">
    <source>
        <dbReference type="Google" id="ProtNLM"/>
    </source>
</evidence>
<evidence type="ECO:0000313" key="2">
    <source>
        <dbReference type="Proteomes" id="UP000467132"/>
    </source>
</evidence>
<dbReference type="RefSeq" id="WP_160198831.1">
    <property type="nucleotide sequence ID" value="NZ_QXXA01000033.1"/>
</dbReference>
<name>A0A845R3V1_9CLOT</name>
<evidence type="ECO:0000313" key="1">
    <source>
        <dbReference type="EMBL" id="NBI08366.1"/>
    </source>
</evidence>
<proteinExistence type="predicted"/>
<dbReference type="InterPro" id="IPR008577">
    <property type="entry name" value="DUF859"/>
</dbReference>
<reference evidence="1 2" key="1">
    <citation type="submission" date="2018-08" db="EMBL/GenBank/DDBJ databases">
        <title>Murine metabolic-syndrome-specific gut microbial biobank.</title>
        <authorList>
            <person name="Liu C."/>
        </authorList>
    </citation>
    <scope>NUCLEOTIDE SEQUENCE [LARGE SCALE GENOMIC DNA]</scope>
    <source>
        <strain evidence="1 2">583</strain>
    </source>
</reference>